<evidence type="ECO:0000313" key="2">
    <source>
        <dbReference type="EMBL" id="CAF1015810.1"/>
    </source>
</evidence>
<name>A0A814HYU1_ADIRI</name>
<feature type="compositionally biased region" description="Polar residues" evidence="1">
    <location>
        <begin position="205"/>
        <end position="215"/>
    </location>
</feature>
<evidence type="ECO:0000256" key="1">
    <source>
        <dbReference type="SAM" id="MobiDB-lite"/>
    </source>
</evidence>
<evidence type="ECO:0000313" key="3">
    <source>
        <dbReference type="Proteomes" id="UP000663828"/>
    </source>
</evidence>
<accession>A0A814HYU1</accession>
<dbReference type="EMBL" id="CAJNOR010000826">
    <property type="protein sequence ID" value="CAF1015810.1"/>
    <property type="molecule type" value="Genomic_DNA"/>
</dbReference>
<gene>
    <name evidence="2" type="ORF">XAT740_LOCUS13968</name>
</gene>
<feature type="region of interest" description="Disordered" evidence="1">
    <location>
        <begin position="189"/>
        <end position="219"/>
    </location>
</feature>
<dbReference type="PANTHER" id="PTHR33198">
    <property type="entry name" value="ANK_REP_REGION DOMAIN-CONTAINING PROTEIN-RELATED"/>
    <property type="match status" value="1"/>
</dbReference>
<sequence>MAETIVSSIPASHAFDPRTTTWQSYRNRIGFYFKANRIMEDSDKKPLFLWAIGDSTFNLLESLMSPTALTDTTITFETLTKVLDSHYDIRKNIMTSTYDFYSCVQKPGQSFIEWKAELREKVRHCGFTTSKLAKKPQDRALRDMYVIGIRRQKTRQALLKEEDPDLEATEKIIQMAECLQEDVRHFNANTGQTDGNVDKIDRQQSSETPRQQTRSHWIPTVSDPIGSGIGFVDLGRQQRKRFNNYVFINIKADLNRFQVKNEKFFNSRHIRSVRLPPTLDKFRCSLLSRASITLCRPSKSHGCISPILLILSTHETIKQMAAANGRIRCFTCNKEKATSKCAGCLKDFCYNHLGDHRQQLAIHLDEIEV</sequence>
<reference evidence="2" key="1">
    <citation type="submission" date="2021-02" db="EMBL/GenBank/DDBJ databases">
        <authorList>
            <person name="Nowell W R."/>
        </authorList>
    </citation>
    <scope>NUCLEOTIDE SEQUENCE</scope>
</reference>
<protein>
    <submittedName>
        <fullName evidence="2">Uncharacterized protein</fullName>
    </submittedName>
</protein>
<dbReference type="AlphaFoldDB" id="A0A814HYU1"/>
<dbReference type="PANTHER" id="PTHR33198:SF19">
    <property type="entry name" value="CCHC-TYPE DOMAIN-CONTAINING PROTEIN"/>
    <property type="match status" value="1"/>
</dbReference>
<comment type="caution">
    <text evidence="2">The sequence shown here is derived from an EMBL/GenBank/DDBJ whole genome shotgun (WGS) entry which is preliminary data.</text>
</comment>
<keyword evidence="3" id="KW-1185">Reference proteome</keyword>
<organism evidence="2 3">
    <name type="scientific">Adineta ricciae</name>
    <name type="common">Rotifer</name>
    <dbReference type="NCBI Taxonomy" id="249248"/>
    <lineage>
        <taxon>Eukaryota</taxon>
        <taxon>Metazoa</taxon>
        <taxon>Spiralia</taxon>
        <taxon>Gnathifera</taxon>
        <taxon>Rotifera</taxon>
        <taxon>Eurotatoria</taxon>
        <taxon>Bdelloidea</taxon>
        <taxon>Adinetida</taxon>
        <taxon>Adinetidae</taxon>
        <taxon>Adineta</taxon>
    </lineage>
</organism>
<dbReference type="Proteomes" id="UP000663828">
    <property type="component" value="Unassembled WGS sequence"/>
</dbReference>
<proteinExistence type="predicted"/>
<feature type="non-terminal residue" evidence="2">
    <location>
        <position position="1"/>
    </location>
</feature>